<comment type="caution">
    <text evidence="3">The sequence shown here is derived from an EMBL/GenBank/DDBJ whole genome shotgun (WGS) entry which is preliminary data.</text>
</comment>
<dbReference type="RefSeq" id="WP_109731971.1">
    <property type="nucleotide sequence ID" value="NZ_BAAACK010000009.1"/>
</dbReference>
<dbReference type="Proteomes" id="UP000245845">
    <property type="component" value="Unassembled WGS sequence"/>
</dbReference>
<accession>A0A2Y9BLD6</accession>
<protein>
    <submittedName>
        <fullName evidence="3">Galactosamine 6-phosphate isomerase AgaS</fullName>
    </submittedName>
</protein>
<dbReference type="GO" id="GO:0016853">
    <property type="term" value="F:isomerase activity"/>
    <property type="evidence" value="ECO:0007669"/>
    <property type="project" value="UniProtKB-KW"/>
</dbReference>
<evidence type="ECO:0000259" key="2">
    <source>
        <dbReference type="PROSITE" id="PS51464"/>
    </source>
</evidence>
<dbReference type="SUPFAM" id="SSF53697">
    <property type="entry name" value="SIS domain"/>
    <property type="match status" value="1"/>
</dbReference>
<organism evidence="3 4">
    <name type="scientific">Faecalicatena orotica</name>
    <dbReference type="NCBI Taxonomy" id="1544"/>
    <lineage>
        <taxon>Bacteria</taxon>
        <taxon>Bacillati</taxon>
        <taxon>Bacillota</taxon>
        <taxon>Clostridia</taxon>
        <taxon>Lachnospirales</taxon>
        <taxon>Lachnospiraceae</taxon>
        <taxon>Faecalicatena</taxon>
    </lineage>
</organism>
<dbReference type="PANTHER" id="PTHR10937">
    <property type="entry name" value="GLUCOSAMINE--FRUCTOSE-6-PHOSPHATE AMINOTRANSFERASE, ISOMERIZING"/>
    <property type="match status" value="1"/>
</dbReference>
<keyword evidence="3" id="KW-0413">Isomerase</keyword>
<feature type="domain" description="SIS" evidence="2">
    <location>
        <begin position="50"/>
        <end position="223"/>
    </location>
</feature>
<sequence>MKNELFGKPLTYYEENHCIHTVTEIAQQPEVWRQLADTLMQRKDEISAFMDQVMSVPNLRIVTTGAGSSAFVGETFLYMLAGELGIRTENVHTTDIISAPDETLFDTPTLLISYARSGESPESIAAIRFAQKRVKNLYNIVIVCDKNSSLARCGYETKQSLVLDLPKETCDKGFAMTSSVSCMSIATWCLFHYKEMETYTGYVTVLAEAVEAQIDRLADKAGAIAENDYRRLIWLGTGALKGLAREASIKSMELSDGYVHAGYDAPTGFRHGPKTVINEETLTIHFISNKEYSRKYDVDLVSEIIREKQKNLVVIIKPDFVKEEIKGEDYEVVYQIPKELPEDSEMGAYIFSLVFTQLLSMKKSLDKGYTTDNPCPKGDVNRVVQGITIYEI</sequence>
<dbReference type="AlphaFoldDB" id="A0A2Y9BLD6"/>
<dbReference type="InterPro" id="IPR035466">
    <property type="entry name" value="GlmS/AgaS_SIS"/>
</dbReference>
<keyword evidence="4" id="KW-1185">Reference proteome</keyword>
<dbReference type="Gene3D" id="3.40.50.10490">
    <property type="entry name" value="Glucose-6-phosphate isomerase like protein, domain 1"/>
    <property type="match status" value="2"/>
</dbReference>
<gene>
    <name evidence="3" type="ORF">A8806_10931</name>
</gene>
<reference evidence="3 4" key="1">
    <citation type="submission" date="2018-05" db="EMBL/GenBank/DDBJ databases">
        <title>The Hungate 1000. A catalogue of reference genomes from the rumen microbiome.</title>
        <authorList>
            <person name="Kelly W."/>
        </authorList>
    </citation>
    <scope>NUCLEOTIDE SEQUENCE [LARGE SCALE GENOMIC DNA]</scope>
    <source>
        <strain evidence="3 4">NLAE-zl-C242</strain>
    </source>
</reference>
<proteinExistence type="predicted"/>
<dbReference type="OrthoDB" id="9779207at2"/>
<dbReference type="PROSITE" id="PS51464">
    <property type="entry name" value="SIS"/>
    <property type="match status" value="1"/>
</dbReference>
<dbReference type="GO" id="GO:1901135">
    <property type="term" value="P:carbohydrate derivative metabolic process"/>
    <property type="evidence" value="ECO:0007669"/>
    <property type="project" value="InterPro"/>
</dbReference>
<evidence type="ECO:0000256" key="1">
    <source>
        <dbReference type="ARBA" id="ARBA00022737"/>
    </source>
</evidence>
<name>A0A2Y9BLD6_9FIRM</name>
<dbReference type="Pfam" id="PF01380">
    <property type="entry name" value="SIS"/>
    <property type="match status" value="1"/>
</dbReference>
<dbReference type="EMBL" id="QGDL01000009">
    <property type="protein sequence ID" value="PWJ28154.1"/>
    <property type="molecule type" value="Genomic_DNA"/>
</dbReference>
<keyword evidence="1" id="KW-0677">Repeat</keyword>
<dbReference type="InterPro" id="IPR001347">
    <property type="entry name" value="SIS_dom"/>
</dbReference>
<evidence type="ECO:0000313" key="3">
    <source>
        <dbReference type="EMBL" id="PWJ28154.1"/>
    </source>
</evidence>
<dbReference type="InterPro" id="IPR046348">
    <property type="entry name" value="SIS_dom_sf"/>
</dbReference>
<dbReference type="GO" id="GO:0097367">
    <property type="term" value="F:carbohydrate derivative binding"/>
    <property type="evidence" value="ECO:0007669"/>
    <property type="project" value="InterPro"/>
</dbReference>
<evidence type="ECO:0000313" key="4">
    <source>
        <dbReference type="Proteomes" id="UP000245845"/>
    </source>
</evidence>
<dbReference type="CDD" id="cd05008">
    <property type="entry name" value="SIS_GlmS_GlmD_1"/>
    <property type="match status" value="1"/>
</dbReference>